<evidence type="ECO:0008006" key="4">
    <source>
        <dbReference type="Google" id="ProtNLM"/>
    </source>
</evidence>
<dbReference type="Proteomes" id="UP000318416">
    <property type="component" value="Unassembled WGS sequence"/>
</dbReference>
<dbReference type="RefSeq" id="WP_145793411.1">
    <property type="nucleotide sequence ID" value="NZ_BAAABR010000015.1"/>
</dbReference>
<evidence type="ECO:0000313" key="3">
    <source>
        <dbReference type="Proteomes" id="UP000318416"/>
    </source>
</evidence>
<keyword evidence="3" id="KW-1185">Reference proteome</keyword>
<sequence length="73" mass="7732">MSGLVFTAGSPRDWEIAVVSAVLLAALRRRKDGAPAPGGGGGRAPWVRDSGFRTPRSWDSAEPDGLQDDSSHR</sequence>
<comment type="caution">
    <text evidence="2">The sequence shown here is derived from an EMBL/GenBank/DDBJ whole genome shotgun (WGS) entry which is preliminary data.</text>
</comment>
<protein>
    <recommendedName>
        <fullName evidence="4">Acyl-CoA carboxylase epsilon subunit-like protein</fullName>
    </recommendedName>
</protein>
<gene>
    <name evidence="2" type="ORF">FB465_4703</name>
</gene>
<proteinExistence type="predicted"/>
<evidence type="ECO:0000256" key="1">
    <source>
        <dbReference type="SAM" id="MobiDB-lite"/>
    </source>
</evidence>
<name>A0A561EVE2_9ACTN</name>
<evidence type="ECO:0000313" key="2">
    <source>
        <dbReference type="EMBL" id="TWE19585.1"/>
    </source>
</evidence>
<dbReference type="EMBL" id="VIVR01000001">
    <property type="protein sequence ID" value="TWE19585.1"/>
    <property type="molecule type" value="Genomic_DNA"/>
</dbReference>
<organism evidence="2 3">
    <name type="scientific">Kitasatospora atroaurantiaca</name>
    <dbReference type="NCBI Taxonomy" id="285545"/>
    <lineage>
        <taxon>Bacteria</taxon>
        <taxon>Bacillati</taxon>
        <taxon>Actinomycetota</taxon>
        <taxon>Actinomycetes</taxon>
        <taxon>Kitasatosporales</taxon>
        <taxon>Streptomycetaceae</taxon>
        <taxon>Kitasatospora</taxon>
    </lineage>
</organism>
<dbReference type="AlphaFoldDB" id="A0A561EVE2"/>
<feature type="region of interest" description="Disordered" evidence="1">
    <location>
        <begin position="29"/>
        <end position="73"/>
    </location>
</feature>
<accession>A0A561EVE2</accession>
<reference evidence="2 3" key="1">
    <citation type="submission" date="2019-06" db="EMBL/GenBank/DDBJ databases">
        <title>Sequencing the genomes of 1000 actinobacteria strains.</title>
        <authorList>
            <person name="Klenk H.-P."/>
        </authorList>
    </citation>
    <scope>NUCLEOTIDE SEQUENCE [LARGE SCALE GENOMIC DNA]</scope>
    <source>
        <strain evidence="2 3">DSM 41649</strain>
    </source>
</reference>